<evidence type="ECO:0000313" key="4">
    <source>
        <dbReference type="EMBL" id="GIQ61554.1"/>
    </source>
</evidence>
<dbReference type="PANTHER" id="PTHR10204:SF34">
    <property type="entry name" value="NAD(P)H DEHYDROGENASE [QUINONE] 1 ISOFORM 1"/>
    <property type="match status" value="1"/>
</dbReference>
<dbReference type="NCBIfam" id="NF007280">
    <property type="entry name" value="PRK09739.1"/>
    <property type="match status" value="1"/>
</dbReference>
<organism evidence="4 5">
    <name type="scientific">Paenibacillus cisolokensis</name>
    <dbReference type="NCBI Taxonomy" id="1658519"/>
    <lineage>
        <taxon>Bacteria</taxon>
        <taxon>Bacillati</taxon>
        <taxon>Bacillota</taxon>
        <taxon>Bacilli</taxon>
        <taxon>Bacillales</taxon>
        <taxon>Paenibacillaceae</taxon>
        <taxon>Paenibacillus</taxon>
    </lineage>
</organism>
<evidence type="ECO:0000313" key="5">
    <source>
        <dbReference type="Proteomes" id="UP000680304"/>
    </source>
</evidence>
<dbReference type="EMBL" id="BOVJ01000004">
    <property type="protein sequence ID" value="GIQ61554.1"/>
    <property type="molecule type" value="Genomic_DNA"/>
</dbReference>
<dbReference type="Gene3D" id="3.40.50.360">
    <property type="match status" value="1"/>
</dbReference>
<keyword evidence="2" id="KW-0560">Oxidoreductase</keyword>
<dbReference type="InterPro" id="IPR051545">
    <property type="entry name" value="NAD(P)H_dehydrogenase_qn"/>
</dbReference>
<proteinExistence type="inferred from homology"/>
<comment type="caution">
    <text evidence="4">The sequence shown here is derived from an EMBL/GenBank/DDBJ whole genome shotgun (WGS) entry which is preliminary data.</text>
</comment>
<gene>
    <name evidence="4" type="ORF">PACILC2_01220</name>
</gene>
<evidence type="ECO:0000256" key="1">
    <source>
        <dbReference type="ARBA" id="ARBA00006252"/>
    </source>
</evidence>
<sequence>MKVLTIVSHPRRNSLTFSVAERFVQGLADAGHEAEIADLYGEEFDPLVFEKDEPDWDNPQKSYSARVQAEMARLKRNEGLAFIFPLWWYSLPAITKGYIDRTWNYGFAYGGTKLPHKKVLWIPLVGETEESLRKRNFDTMISHYLNVGLAGYTGISQSEVAFLYNTLAEDMESEDEIGRHYDNLLQRAYTLGRTYGDSVDVDGGPDSARRRS</sequence>
<keyword evidence="5" id="KW-1185">Reference proteome</keyword>
<dbReference type="RefSeq" id="WP_213526769.1">
    <property type="nucleotide sequence ID" value="NZ_BOVJ01000004.1"/>
</dbReference>
<feature type="domain" description="Flavodoxin-like fold" evidence="3">
    <location>
        <begin position="1"/>
        <end position="185"/>
    </location>
</feature>
<dbReference type="InterPro" id="IPR003680">
    <property type="entry name" value="Flavodoxin_fold"/>
</dbReference>
<name>A0ABQ4N066_9BACL</name>
<dbReference type="InterPro" id="IPR029039">
    <property type="entry name" value="Flavoprotein-like_sf"/>
</dbReference>
<evidence type="ECO:0000256" key="2">
    <source>
        <dbReference type="ARBA" id="ARBA00023002"/>
    </source>
</evidence>
<comment type="similarity">
    <text evidence="1">Belongs to the NAD(P)H dehydrogenase (quinone) family.</text>
</comment>
<accession>A0ABQ4N066</accession>
<reference evidence="4 5" key="1">
    <citation type="submission" date="2021-04" db="EMBL/GenBank/DDBJ databases">
        <title>Draft genome sequence of Paenibacillus cisolokensis, LC2-13A.</title>
        <authorList>
            <person name="Uke A."/>
            <person name="Chhe C."/>
            <person name="Baramee S."/>
            <person name="Kosugi A."/>
        </authorList>
    </citation>
    <scope>NUCLEOTIDE SEQUENCE [LARGE SCALE GENOMIC DNA]</scope>
    <source>
        <strain evidence="4 5">LC2-13A</strain>
    </source>
</reference>
<protein>
    <recommendedName>
        <fullName evidence="3">Flavodoxin-like fold domain-containing protein</fullName>
    </recommendedName>
</protein>
<evidence type="ECO:0000259" key="3">
    <source>
        <dbReference type="Pfam" id="PF02525"/>
    </source>
</evidence>
<dbReference type="Pfam" id="PF02525">
    <property type="entry name" value="Flavodoxin_2"/>
    <property type="match status" value="1"/>
</dbReference>
<dbReference type="SUPFAM" id="SSF52218">
    <property type="entry name" value="Flavoproteins"/>
    <property type="match status" value="1"/>
</dbReference>
<dbReference type="Proteomes" id="UP000680304">
    <property type="component" value="Unassembled WGS sequence"/>
</dbReference>
<dbReference type="PANTHER" id="PTHR10204">
    <property type="entry name" value="NAD P H OXIDOREDUCTASE-RELATED"/>
    <property type="match status" value="1"/>
</dbReference>